<gene>
    <name evidence="6" type="ORF">IQ16_07749</name>
</gene>
<keyword evidence="2" id="KW-0229">DNA integration</keyword>
<name>A0A562QTW2_9BRAD</name>
<proteinExistence type="inferred from homology"/>
<evidence type="ECO:0000256" key="4">
    <source>
        <dbReference type="ARBA" id="ARBA00023172"/>
    </source>
</evidence>
<dbReference type="InterPro" id="IPR025166">
    <property type="entry name" value="Integrase_DNA_bind_dom"/>
</dbReference>
<keyword evidence="4" id="KW-0233">DNA recombination</keyword>
<dbReference type="Gene3D" id="1.10.443.10">
    <property type="entry name" value="Intergrase catalytic core"/>
    <property type="match status" value="1"/>
</dbReference>
<dbReference type="Pfam" id="PF00589">
    <property type="entry name" value="Phage_integrase"/>
    <property type="match status" value="1"/>
</dbReference>
<dbReference type="InterPro" id="IPR013762">
    <property type="entry name" value="Integrase-like_cat_sf"/>
</dbReference>
<comment type="caution">
    <text evidence="6">The sequence shown here is derived from an EMBL/GenBank/DDBJ whole genome shotgun (WGS) entry which is preliminary data.</text>
</comment>
<evidence type="ECO:0000256" key="2">
    <source>
        <dbReference type="ARBA" id="ARBA00022908"/>
    </source>
</evidence>
<accession>A0A562QTW2</accession>
<evidence type="ECO:0000259" key="5">
    <source>
        <dbReference type="PROSITE" id="PS51898"/>
    </source>
</evidence>
<sequence length="389" mass="43506">MAAKRITKRVVDSLKPGEIVWDSELSGFSVRCQRRDKVYGLKARVNGRQRWFTIGKHGAPWTPDTARRHAVGMLGEIARGGDPSNGRSKVKDLTVAELAKLFLAEHVQRKRKASTASLYRDILNRLVLPKLGKRIAKDIRNADIAGLHHDLHETQYQANRTVAVISKMFSFAEARELVPRDSNPCRHIEKYRENPRERFLTTEEINRLADSLQEAEQNGRSLPSTIAAIRLLLFTGARRGEILTLRWDFVDLERSMLFLPDSKTGRKPIHLNALAIAVLQELTRVAGNPYVLPGRNEGEPIKELKTTWRGIRRKAGLDGVRLHDMRHTFASIAAGAGASLYMIGKLLGHKNPATTQRYAHLANDPLRSVGQQIADSLGAALTPKAPEAR</sequence>
<dbReference type="InterPro" id="IPR038488">
    <property type="entry name" value="Integrase_DNA-bd_sf"/>
</dbReference>
<dbReference type="SUPFAM" id="SSF56349">
    <property type="entry name" value="DNA breaking-rejoining enzymes"/>
    <property type="match status" value="1"/>
</dbReference>
<evidence type="ECO:0000256" key="3">
    <source>
        <dbReference type="ARBA" id="ARBA00023125"/>
    </source>
</evidence>
<dbReference type="GO" id="GO:0015074">
    <property type="term" value="P:DNA integration"/>
    <property type="evidence" value="ECO:0007669"/>
    <property type="project" value="UniProtKB-KW"/>
</dbReference>
<dbReference type="InterPro" id="IPR002104">
    <property type="entry name" value="Integrase_catalytic"/>
</dbReference>
<feature type="domain" description="Tyr recombinase" evidence="5">
    <location>
        <begin position="195"/>
        <end position="371"/>
    </location>
</feature>
<keyword evidence="7" id="KW-1185">Reference proteome</keyword>
<dbReference type="PANTHER" id="PTHR30629">
    <property type="entry name" value="PROPHAGE INTEGRASE"/>
    <property type="match status" value="1"/>
</dbReference>
<dbReference type="AlphaFoldDB" id="A0A562QTW2"/>
<protein>
    <submittedName>
        <fullName evidence="6">Site-specific recombinase XerD</fullName>
    </submittedName>
</protein>
<dbReference type="CDD" id="cd00796">
    <property type="entry name" value="INT_Rci_Hp1_C"/>
    <property type="match status" value="1"/>
</dbReference>
<dbReference type="PANTHER" id="PTHR30629:SF2">
    <property type="entry name" value="PROPHAGE INTEGRASE INTS-RELATED"/>
    <property type="match status" value="1"/>
</dbReference>
<evidence type="ECO:0000313" key="7">
    <source>
        <dbReference type="Proteomes" id="UP000316291"/>
    </source>
</evidence>
<organism evidence="6 7">
    <name type="scientific">Bradyrhizobium huanghuaihaiense</name>
    <dbReference type="NCBI Taxonomy" id="990078"/>
    <lineage>
        <taxon>Bacteria</taxon>
        <taxon>Pseudomonadati</taxon>
        <taxon>Pseudomonadota</taxon>
        <taxon>Alphaproteobacteria</taxon>
        <taxon>Hyphomicrobiales</taxon>
        <taxon>Nitrobacteraceae</taxon>
        <taxon>Bradyrhizobium</taxon>
    </lineage>
</organism>
<dbReference type="Pfam" id="PF13356">
    <property type="entry name" value="Arm-DNA-bind_3"/>
    <property type="match status" value="1"/>
</dbReference>
<comment type="similarity">
    <text evidence="1">Belongs to the 'phage' integrase family.</text>
</comment>
<dbReference type="Gene3D" id="1.10.150.130">
    <property type="match status" value="1"/>
</dbReference>
<dbReference type="Gene3D" id="3.30.160.390">
    <property type="entry name" value="Integrase, DNA-binding domain"/>
    <property type="match status" value="1"/>
</dbReference>
<evidence type="ECO:0000256" key="1">
    <source>
        <dbReference type="ARBA" id="ARBA00008857"/>
    </source>
</evidence>
<evidence type="ECO:0000313" key="6">
    <source>
        <dbReference type="EMBL" id="TWI60251.1"/>
    </source>
</evidence>
<dbReference type="InterPro" id="IPR010998">
    <property type="entry name" value="Integrase_recombinase_N"/>
</dbReference>
<dbReference type="RefSeq" id="WP_145832109.1">
    <property type="nucleotide sequence ID" value="NZ_VLLA01000035.1"/>
</dbReference>
<dbReference type="InterPro" id="IPR011010">
    <property type="entry name" value="DNA_brk_join_enz"/>
</dbReference>
<dbReference type="PROSITE" id="PS51898">
    <property type="entry name" value="TYR_RECOMBINASE"/>
    <property type="match status" value="1"/>
</dbReference>
<dbReference type="EMBL" id="VLLA01000035">
    <property type="protein sequence ID" value="TWI60251.1"/>
    <property type="molecule type" value="Genomic_DNA"/>
</dbReference>
<reference evidence="6 7" key="1">
    <citation type="journal article" date="2015" name="Stand. Genomic Sci.">
        <title>Genomic Encyclopedia of Bacterial and Archaeal Type Strains, Phase III: the genomes of soil and plant-associated and newly described type strains.</title>
        <authorList>
            <person name="Whitman W.B."/>
            <person name="Woyke T."/>
            <person name="Klenk H.P."/>
            <person name="Zhou Y."/>
            <person name="Lilburn T.G."/>
            <person name="Beck B.J."/>
            <person name="De Vos P."/>
            <person name="Vandamme P."/>
            <person name="Eisen J.A."/>
            <person name="Garrity G."/>
            <person name="Hugenholtz P."/>
            <person name="Kyrpides N.C."/>
        </authorList>
    </citation>
    <scope>NUCLEOTIDE SEQUENCE [LARGE SCALE GENOMIC DNA]</scope>
    <source>
        <strain evidence="6 7">CGMCC 1.10948</strain>
    </source>
</reference>
<dbReference type="Proteomes" id="UP000316291">
    <property type="component" value="Unassembled WGS sequence"/>
</dbReference>
<dbReference type="GO" id="GO:0006310">
    <property type="term" value="P:DNA recombination"/>
    <property type="evidence" value="ECO:0007669"/>
    <property type="project" value="UniProtKB-KW"/>
</dbReference>
<dbReference type="OrthoDB" id="7615137at2"/>
<dbReference type="GO" id="GO:0003677">
    <property type="term" value="F:DNA binding"/>
    <property type="evidence" value="ECO:0007669"/>
    <property type="project" value="UniProtKB-KW"/>
</dbReference>
<dbReference type="InterPro" id="IPR050808">
    <property type="entry name" value="Phage_Integrase"/>
</dbReference>
<keyword evidence="3" id="KW-0238">DNA-binding</keyword>